<name>A0A8S9XC06_APOLU</name>
<dbReference type="AlphaFoldDB" id="A0A8S9XC06"/>
<comment type="caution">
    <text evidence="1">The sequence shown here is derived from an EMBL/GenBank/DDBJ whole genome shotgun (WGS) entry which is preliminary data.</text>
</comment>
<evidence type="ECO:0000313" key="1">
    <source>
        <dbReference type="EMBL" id="KAF6205808.1"/>
    </source>
</evidence>
<reference evidence="1" key="1">
    <citation type="journal article" date="2021" name="Mol. Ecol. Resour.">
        <title>Apolygus lucorum genome provides insights into omnivorousness and mesophyll feeding.</title>
        <authorList>
            <person name="Liu Y."/>
            <person name="Liu H."/>
            <person name="Wang H."/>
            <person name="Huang T."/>
            <person name="Liu B."/>
            <person name="Yang B."/>
            <person name="Yin L."/>
            <person name="Li B."/>
            <person name="Zhang Y."/>
            <person name="Zhang S."/>
            <person name="Jiang F."/>
            <person name="Zhang X."/>
            <person name="Ren Y."/>
            <person name="Wang B."/>
            <person name="Wang S."/>
            <person name="Lu Y."/>
            <person name="Wu K."/>
            <person name="Fan W."/>
            <person name="Wang G."/>
        </authorList>
    </citation>
    <scope>NUCLEOTIDE SEQUENCE</scope>
    <source>
        <strain evidence="1">12Hb</strain>
    </source>
</reference>
<accession>A0A8S9XC06</accession>
<evidence type="ECO:0000313" key="2">
    <source>
        <dbReference type="Proteomes" id="UP000466442"/>
    </source>
</evidence>
<dbReference type="EMBL" id="WIXP02000009">
    <property type="protein sequence ID" value="KAF6205808.1"/>
    <property type="molecule type" value="Genomic_DNA"/>
</dbReference>
<organism evidence="1 2">
    <name type="scientific">Apolygus lucorum</name>
    <name type="common">Small green plant bug</name>
    <name type="synonym">Lygocoris lucorum</name>
    <dbReference type="NCBI Taxonomy" id="248454"/>
    <lineage>
        <taxon>Eukaryota</taxon>
        <taxon>Metazoa</taxon>
        <taxon>Ecdysozoa</taxon>
        <taxon>Arthropoda</taxon>
        <taxon>Hexapoda</taxon>
        <taxon>Insecta</taxon>
        <taxon>Pterygota</taxon>
        <taxon>Neoptera</taxon>
        <taxon>Paraneoptera</taxon>
        <taxon>Hemiptera</taxon>
        <taxon>Heteroptera</taxon>
        <taxon>Panheteroptera</taxon>
        <taxon>Cimicomorpha</taxon>
        <taxon>Miridae</taxon>
        <taxon>Mirini</taxon>
        <taxon>Apolygus</taxon>
    </lineage>
</organism>
<protein>
    <submittedName>
        <fullName evidence="1">Uncharacterized protein</fullName>
    </submittedName>
</protein>
<sequence length="79" mass="8962">MQSKKNVPTAELRARTMEHINTKYKEFLHIYLDGSKIASGEAASAIFCEFHKIGEAFQISPLCNNFTAETFAFYLLLKS</sequence>
<proteinExistence type="predicted"/>
<gene>
    <name evidence="1" type="ORF">GE061_019982</name>
</gene>
<dbReference type="Proteomes" id="UP000466442">
    <property type="component" value="Linkage Group LG9"/>
</dbReference>
<keyword evidence="2" id="KW-1185">Reference proteome</keyword>